<organism evidence="4 5">
    <name type="scientific">Aquibacillus halophilus</name>
    <dbReference type="NCBI Taxonomy" id="930132"/>
    <lineage>
        <taxon>Bacteria</taxon>
        <taxon>Bacillati</taxon>
        <taxon>Bacillota</taxon>
        <taxon>Bacilli</taxon>
        <taxon>Bacillales</taxon>
        <taxon>Bacillaceae</taxon>
        <taxon>Aquibacillus</taxon>
    </lineage>
</organism>
<keyword evidence="2" id="KW-1133">Transmembrane helix</keyword>
<evidence type="ECO:0000256" key="1">
    <source>
        <dbReference type="SAM" id="MobiDB-lite"/>
    </source>
</evidence>
<evidence type="ECO:0000313" key="5">
    <source>
        <dbReference type="Proteomes" id="UP000799092"/>
    </source>
</evidence>
<dbReference type="EMBL" id="WJNG01000002">
    <property type="protein sequence ID" value="MRH41769.1"/>
    <property type="molecule type" value="Genomic_DNA"/>
</dbReference>
<evidence type="ECO:0000259" key="3">
    <source>
        <dbReference type="Pfam" id="PF12690"/>
    </source>
</evidence>
<keyword evidence="2" id="KW-0472">Membrane</keyword>
<feature type="transmembrane region" description="Helical" evidence="2">
    <location>
        <begin position="20"/>
        <end position="39"/>
    </location>
</feature>
<dbReference type="OrthoDB" id="2453194at2"/>
<evidence type="ECO:0000256" key="2">
    <source>
        <dbReference type="SAM" id="Phobius"/>
    </source>
</evidence>
<proteinExistence type="predicted"/>
<name>A0A6A8DD09_9BACI</name>
<feature type="domain" description="Intracellular proteinase inhibitor BsuPI" evidence="3">
    <location>
        <begin position="78"/>
        <end position="165"/>
    </location>
</feature>
<gene>
    <name evidence="4" type="ORF">GH741_03660</name>
</gene>
<feature type="region of interest" description="Disordered" evidence="1">
    <location>
        <begin position="43"/>
        <end position="68"/>
    </location>
</feature>
<sequence length="181" mass="20350">MERQIDKRVFFITIKVEVILMKKIILLLFILVTSVLLVGCGTSNNESNQDQQDENTSGSNDDGNEGIVAGKMVPSLTEQSPLVYEYQVANQTEQEITLKFTSSQRFDYTVETKDGEQLHQFSSVASFMQVLGEEQVKPGEALQYTIELQELNLTAGDYVLTAWMTPEDGKKYEVSTDFSVN</sequence>
<accession>A0A6A8DD09</accession>
<keyword evidence="5" id="KW-1185">Reference proteome</keyword>
<protein>
    <recommendedName>
        <fullName evidence="3">Intracellular proteinase inhibitor BsuPI domain-containing protein</fullName>
    </recommendedName>
</protein>
<comment type="caution">
    <text evidence="4">The sequence shown here is derived from an EMBL/GenBank/DDBJ whole genome shotgun (WGS) entry which is preliminary data.</text>
</comment>
<dbReference type="Proteomes" id="UP000799092">
    <property type="component" value="Unassembled WGS sequence"/>
</dbReference>
<feature type="compositionally biased region" description="Low complexity" evidence="1">
    <location>
        <begin position="43"/>
        <end position="56"/>
    </location>
</feature>
<dbReference type="AlphaFoldDB" id="A0A6A8DD09"/>
<dbReference type="Gene3D" id="2.60.40.2360">
    <property type="entry name" value="Intracellular proteinase inhibitor BsuPI"/>
    <property type="match status" value="1"/>
</dbReference>
<dbReference type="InterPro" id="IPR038144">
    <property type="entry name" value="IPI"/>
</dbReference>
<dbReference type="InterPro" id="IPR020481">
    <property type="entry name" value="Intracell_prot_inh_BsuPI"/>
</dbReference>
<keyword evidence="2" id="KW-0812">Transmembrane</keyword>
<reference evidence="4" key="1">
    <citation type="submission" date="2019-11" db="EMBL/GenBank/DDBJ databases">
        <authorList>
            <person name="Li J."/>
        </authorList>
    </citation>
    <scope>NUCLEOTIDE SEQUENCE</scope>
    <source>
        <strain evidence="4">B6B</strain>
    </source>
</reference>
<dbReference type="Pfam" id="PF12690">
    <property type="entry name" value="BsuPI"/>
    <property type="match status" value="1"/>
</dbReference>
<evidence type="ECO:0000313" key="4">
    <source>
        <dbReference type="EMBL" id="MRH41769.1"/>
    </source>
</evidence>